<dbReference type="InterPro" id="IPR019559">
    <property type="entry name" value="Cullin_neddylation_domain"/>
</dbReference>
<evidence type="ECO:0000256" key="2">
    <source>
        <dbReference type="PROSITE-ProRule" id="PRU00330"/>
    </source>
</evidence>
<dbReference type="PROSITE" id="PS50069">
    <property type="entry name" value="CULLIN_2"/>
    <property type="match status" value="1"/>
</dbReference>
<sequence>MFKVKIRSPRAFNSQGATEFNDQWPFLEKAIFEIFDGRTHQLSFEKLYNVVYGMVLRRNGAELYENVRATLRSLMIAARTGELARNDPDLLEKLVKVWEKQCESLQAVSDVMMYLDRVFCKENRQLLIFDMGLELFRDEIVKPLNGSVKRLFIENLNEVRLQRSEAKLRLLKSTVSILESLSKDDDTYYVKELEPHILTETTNYYDNFVKSHRYTPSQYLSQIRELFELENQLDTEILNKDTTVKVRNAMKDVLITKNSSFIIDQGLPAIIEAEDLESLSLLFELCEKSSDRANLLKTLSKRIIDEGSAIKVEDNLKKRAIPAIKWVLQVLRLKEKYNGILSAIGQDKLKTASSVDAAFSLLLNHHHKKTAEFLSTYIDSVLRSAEESRVPLLDEAIGIFKLLKDKDVFEKIYKQQLSKRLLQDRSQLELEKHMIEKMKQEIGASFTSKMEGMIRDLLISKGYEKKFRQDYTVPVNFKANVLTTTCWPFRNTDSFQDIQLPETLERLKLDFENFFIKSHTGRTLRWAYHLGSMDIGCQFAKDYYVISMSVYAATVLLLFETHSQLTTEEIADLTCIPSEELTRQLFSISVPPKTRILKKRPMNKNIAPTDIFTFNHDFTAATKAIKISTVFMKGDSSLQGLSSLQNPIQEAMEDRKLLIDALVVRELKVPRSIKERDLFVKVQTKLANKFELSPKLLSESLARLIDREYVQRDSEDTACYHYLP</sequence>
<evidence type="ECO:0000256" key="3">
    <source>
        <dbReference type="RuleBase" id="RU003829"/>
    </source>
</evidence>
<dbReference type="GO" id="GO:0031625">
    <property type="term" value="F:ubiquitin protein ligase binding"/>
    <property type="evidence" value="ECO:0007669"/>
    <property type="project" value="InterPro"/>
</dbReference>
<dbReference type="Gene3D" id="1.20.1310.10">
    <property type="entry name" value="Cullin Repeats"/>
    <property type="match status" value="4"/>
</dbReference>
<dbReference type="SUPFAM" id="SSF46785">
    <property type="entry name" value="Winged helix' DNA-binding domain"/>
    <property type="match status" value="1"/>
</dbReference>
<feature type="domain" description="Cullin family profile" evidence="4">
    <location>
        <begin position="369"/>
        <end position="589"/>
    </location>
</feature>
<organism evidence="5 6">
    <name type="scientific">Lachancea mirantina</name>
    <dbReference type="NCBI Taxonomy" id="1230905"/>
    <lineage>
        <taxon>Eukaryota</taxon>
        <taxon>Fungi</taxon>
        <taxon>Dikarya</taxon>
        <taxon>Ascomycota</taxon>
        <taxon>Saccharomycotina</taxon>
        <taxon>Saccharomycetes</taxon>
        <taxon>Saccharomycetales</taxon>
        <taxon>Saccharomycetaceae</taxon>
        <taxon>Lachancea</taxon>
    </lineage>
</organism>
<dbReference type="Gene3D" id="1.10.10.10">
    <property type="entry name" value="Winged helix-like DNA-binding domain superfamily/Winged helix DNA-binding domain"/>
    <property type="match status" value="1"/>
</dbReference>
<dbReference type="InterPro" id="IPR036388">
    <property type="entry name" value="WH-like_DNA-bd_sf"/>
</dbReference>
<dbReference type="InterPro" id="IPR001373">
    <property type="entry name" value="Cullin_N"/>
</dbReference>
<dbReference type="SMART" id="SM00884">
    <property type="entry name" value="Cullin_Nedd8"/>
    <property type="match status" value="1"/>
</dbReference>
<dbReference type="InterPro" id="IPR036317">
    <property type="entry name" value="Cullin_homology_sf"/>
</dbReference>
<dbReference type="Pfam" id="PF10557">
    <property type="entry name" value="Cullin_Nedd8"/>
    <property type="match status" value="1"/>
</dbReference>
<evidence type="ECO:0000256" key="1">
    <source>
        <dbReference type="ARBA" id="ARBA00006019"/>
    </source>
</evidence>
<dbReference type="InterPro" id="IPR036390">
    <property type="entry name" value="WH_DNA-bd_sf"/>
</dbReference>
<dbReference type="GO" id="GO:0006511">
    <property type="term" value="P:ubiquitin-dependent protein catabolic process"/>
    <property type="evidence" value="ECO:0007669"/>
    <property type="project" value="InterPro"/>
</dbReference>
<comment type="similarity">
    <text evidence="1 2 3">Belongs to the cullin family.</text>
</comment>
<dbReference type="InterPro" id="IPR045093">
    <property type="entry name" value="Cullin"/>
</dbReference>
<dbReference type="Pfam" id="PF00888">
    <property type="entry name" value="Cullin"/>
    <property type="match status" value="1"/>
</dbReference>
<dbReference type="FunFam" id="1.20.1310.10:FF:000055">
    <property type="entry name" value="Cullin family protein"/>
    <property type="match status" value="1"/>
</dbReference>
<evidence type="ECO:0000313" key="5">
    <source>
        <dbReference type="EMBL" id="SCU87323.1"/>
    </source>
</evidence>
<dbReference type="Proteomes" id="UP000191024">
    <property type="component" value="Chromosome D"/>
</dbReference>
<dbReference type="InterPro" id="IPR059120">
    <property type="entry name" value="Cullin-like_AB"/>
</dbReference>
<dbReference type="Pfam" id="PF26557">
    <property type="entry name" value="Cullin_AB"/>
    <property type="match status" value="1"/>
</dbReference>
<dbReference type="PANTHER" id="PTHR11932">
    <property type="entry name" value="CULLIN"/>
    <property type="match status" value="1"/>
</dbReference>
<dbReference type="Gene3D" id="3.30.230.130">
    <property type="entry name" value="Cullin, Chain C, Domain 2"/>
    <property type="match status" value="1"/>
</dbReference>
<dbReference type="SMART" id="SM00182">
    <property type="entry name" value="CULLIN"/>
    <property type="match status" value="1"/>
</dbReference>
<proteinExistence type="inferred from homology"/>
<reference evidence="5 6" key="1">
    <citation type="submission" date="2016-03" db="EMBL/GenBank/DDBJ databases">
        <authorList>
            <person name="Devillers H."/>
        </authorList>
    </citation>
    <scope>NUCLEOTIDE SEQUENCE [LARGE SCALE GENOMIC DNA]</scope>
    <source>
        <strain evidence="5">CBS 11717</strain>
    </source>
</reference>
<dbReference type="STRING" id="1230905.A0A1G4JB92"/>
<dbReference type="SUPFAM" id="SSF74788">
    <property type="entry name" value="Cullin repeat-like"/>
    <property type="match status" value="1"/>
</dbReference>
<gene>
    <name evidence="5" type="ORF">LAMI_0D05622G</name>
</gene>
<dbReference type="OrthoDB" id="27073at2759"/>
<protein>
    <submittedName>
        <fullName evidence="5">LAMI_0D05622g1_1</fullName>
    </submittedName>
</protein>
<dbReference type="InterPro" id="IPR016159">
    <property type="entry name" value="Cullin_repeat-like_dom_sf"/>
</dbReference>
<dbReference type="SUPFAM" id="SSF75632">
    <property type="entry name" value="Cullin homology domain"/>
    <property type="match status" value="1"/>
</dbReference>
<evidence type="ECO:0000313" key="6">
    <source>
        <dbReference type="Proteomes" id="UP000191024"/>
    </source>
</evidence>
<accession>A0A1G4JB92</accession>
<keyword evidence="6" id="KW-1185">Reference proteome</keyword>
<dbReference type="InterPro" id="IPR016158">
    <property type="entry name" value="Cullin_homology"/>
</dbReference>
<dbReference type="EMBL" id="LT598463">
    <property type="protein sequence ID" value="SCU87323.1"/>
    <property type="molecule type" value="Genomic_DNA"/>
</dbReference>
<name>A0A1G4JB92_9SACH</name>
<evidence type="ECO:0000259" key="4">
    <source>
        <dbReference type="PROSITE" id="PS50069"/>
    </source>
</evidence>
<dbReference type="AlphaFoldDB" id="A0A1G4JB92"/>